<evidence type="ECO:0000313" key="1">
    <source>
        <dbReference type="EnsemblPlants" id="TuG1812G0100002289.01.T01.cds396300"/>
    </source>
</evidence>
<reference evidence="2" key="1">
    <citation type="journal article" date="2013" name="Nature">
        <title>Draft genome of the wheat A-genome progenitor Triticum urartu.</title>
        <authorList>
            <person name="Ling H.Q."/>
            <person name="Zhao S."/>
            <person name="Liu D."/>
            <person name="Wang J."/>
            <person name="Sun H."/>
            <person name="Zhang C."/>
            <person name="Fan H."/>
            <person name="Li D."/>
            <person name="Dong L."/>
            <person name="Tao Y."/>
            <person name="Gao C."/>
            <person name="Wu H."/>
            <person name="Li Y."/>
            <person name="Cui Y."/>
            <person name="Guo X."/>
            <person name="Zheng S."/>
            <person name="Wang B."/>
            <person name="Yu K."/>
            <person name="Liang Q."/>
            <person name="Yang W."/>
            <person name="Lou X."/>
            <person name="Chen J."/>
            <person name="Feng M."/>
            <person name="Jian J."/>
            <person name="Zhang X."/>
            <person name="Luo G."/>
            <person name="Jiang Y."/>
            <person name="Liu J."/>
            <person name="Wang Z."/>
            <person name="Sha Y."/>
            <person name="Zhang B."/>
            <person name="Wu H."/>
            <person name="Tang D."/>
            <person name="Shen Q."/>
            <person name="Xue P."/>
            <person name="Zou S."/>
            <person name="Wang X."/>
            <person name="Liu X."/>
            <person name="Wang F."/>
            <person name="Yang Y."/>
            <person name="An X."/>
            <person name="Dong Z."/>
            <person name="Zhang K."/>
            <person name="Zhang X."/>
            <person name="Luo M.C."/>
            <person name="Dvorak J."/>
            <person name="Tong Y."/>
            <person name="Wang J."/>
            <person name="Yang H."/>
            <person name="Li Z."/>
            <person name="Wang D."/>
            <person name="Zhang A."/>
            <person name="Wang J."/>
        </authorList>
    </citation>
    <scope>NUCLEOTIDE SEQUENCE</scope>
    <source>
        <strain evidence="2">cv. G1812</strain>
    </source>
</reference>
<dbReference type="Gramene" id="TuG1812G0100002289.01.T01">
    <property type="protein sequence ID" value="TuG1812G0100002289.01.T01.cds396300"/>
    <property type="gene ID" value="TuG1812G0100002289.01"/>
</dbReference>
<protein>
    <submittedName>
        <fullName evidence="1">Uncharacterized protein</fullName>
    </submittedName>
</protein>
<sequence length="21" mass="2394">MGETRAHVVLLERELWALGVN</sequence>
<dbReference type="Proteomes" id="UP000015106">
    <property type="component" value="Chromosome 1"/>
</dbReference>
<evidence type="ECO:0000313" key="2">
    <source>
        <dbReference type="Proteomes" id="UP000015106"/>
    </source>
</evidence>
<accession>A0A8R7K021</accession>
<proteinExistence type="predicted"/>
<keyword evidence="2" id="KW-1185">Reference proteome</keyword>
<dbReference type="EnsemblPlants" id="TuG1812G0100002289.01.T01">
    <property type="protein sequence ID" value="TuG1812G0100002289.01.T01.cds396300"/>
    <property type="gene ID" value="TuG1812G0100002289.01"/>
</dbReference>
<organism evidence="1 2">
    <name type="scientific">Triticum urartu</name>
    <name type="common">Red wild einkorn</name>
    <name type="synonym">Crithodium urartu</name>
    <dbReference type="NCBI Taxonomy" id="4572"/>
    <lineage>
        <taxon>Eukaryota</taxon>
        <taxon>Viridiplantae</taxon>
        <taxon>Streptophyta</taxon>
        <taxon>Embryophyta</taxon>
        <taxon>Tracheophyta</taxon>
        <taxon>Spermatophyta</taxon>
        <taxon>Magnoliopsida</taxon>
        <taxon>Liliopsida</taxon>
        <taxon>Poales</taxon>
        <taxon>Poaceae</taxon>
        <taxon>BOP clade</taxon>
        <taxon>Pooideae</taxon>
        <taxon>Triticodae</taxon>
        <taxon>Triticeae</taxon>
        <taxon>Triticinae</taxon>
        <taxon>Triticum</taxon>
    </lineage>
</organism>
<dbReference type="AlphaFoldDB" id="A0A8R7K021"/>
<name>A0A8R7K021_TRIUA</name>
<reference evidence="1" key="3">
    <citation type="submission" date="2022-06" db="UniProtKB">
        <authorList>
            <consortium name="EnsemblPlants"/>
        </authorList>
    </citation>
    <scope>IDENTIFICATION</scope>
</reference>
<reference evidence="1" key="2">
    <citation type="submission" date="2018-03" db="EMBL/GenBank/DDBJ databases">
        <title>The Triticum urartu genome reveals the dynamic nature of wheat genome evolution.</title>
        <authorList>
            <person name="Ling H."/>
            <person name="Ma B."/>
            <person name="Shi X."/>
            <person name="Liu H."/>
            <person name="Dong L."/>
            <person name="Sun H."/>
            <person name="Cao Y."/>
            <person name="Gao Q."/>
            <person name="Zheng S."/>
            <person name="Li Y."/>
            <person name="Yu Y."/>
            <person name="Du H."/>
            <person name="Qi M."/>
            <person name="Li Y."/>
            <person name="Yu H."/>
            <person name="Cui Y."/>
            <person name="Wang N."/>
            <person name="Chen C."/>
            <person name="Wu H."/>
            <person name="Zhao Y."/>
            <person name="Zhang J."/>
            <person name="Li Y."/>
            <person name="Zhou W."/>
            <person name="Zhang B."/>
            <person name="Hu W."/>
            <person name="Eijk M."/>
            <person name="Tang J."/>
            <person name="Witsenboer H."/>
            <person name="Zhao S."/>
            <person name="Li Z."/>
            <person name="Zhang A."/>
            <person name="Wang D."/>
            <person name="Liang C."/>
        </authorList>
    </citation>
    <scope>NUCLEOTIDE SEQUENCE [LARGE SCALE GENOMIC DNA]</scope>
    <source>
        <strain evidence="1">cv. G1812</strain>
    </source>
</reference>